<dbReference type="InterPro" id="IPR003709">
    <property type="entry name" value="VanY-like_core_dom"/>
</dbReference>
<proteinExistence type="predicted"/>
<sequence>MPRTSKVTFTASAVTLACLAGALYASPLVVAETMGREVQAFSPMDFTDRRASNLEAGDTAATSRDESTLTNDGSWNVVKAETSTSRPSDTEMSPQRSDIEVATTTDDAESDDEPATAPTDAATQRIASELPQIDVTLPPSSEPSPDESDSPTPDSKTTEDTSDEDVIPEDVDSPDSITVIVNKLRGLPSDYAPDDLVELETSAAEGTHRLREEAAEATEALFAAAAEDGIDLTVISSYRSYAYQQELYDNYVSQYGSEHTNEMSARPGHSEHQTGLALDVDTPGGEHSLSTSFGDTEAGQWVADHAHEYGFVIRYPQDQDDITGFSYEPWHLRYFGEQFATQIAEHSGVAEEEFGLEPAPDYDDDTPRE</sequence>
<evidence type="ECO:0000259" key="3">
    <source>
        <dbReference type="Pfam" id="PF02557"/>
    </source>
</evidence>
<dbReference type="RefSeq" id="WP_343956075.1">
    <property type="nucleotide sequence ID" value="NZ_BAAAMN010000009.1"/>
</dbReference>
<feature type="chain" id="PRO_5045863925" description="D-alanyl-D-alanine carboxypeptidase-like core domain-containing protein" evidence="2">
    <location>
        <begin position="26"/>
        <end position="369"/>
    </location>
</feature>
<dbReference type="CDD" id="cd14852">
    <property type="entry name" value="LD-carboxypeptidase"/>
    <property type="match status" value="1"/>
</dbReference>
<gene>
    <name evidence="4" type="ORF">GCM10009720_05660</name>
</gene>
<feature type="compositionally biased region" description="Acidic residues" evidence="1">
    <location>
        <begin position="350"/>
        <end position="369"/>
    </location>
</feature>
<evidence type="ECO:0000256" key="1">
    <source>
        <dbReference type="SAM" id="MobiDB-lite"/>
    </source>
</evidence>
<dbReference type="Gene3D" id="3.30.1380.10">
    <property type="match status" value="1"/>
</dbReference>
<dbReference type="InterPro" id="IPR009045">
    <property type="entry name" value="Zn_M74/Hedgehog-like"/>
</dbReference>
<dbReference type="InterPro" id="IPR058193">
    <property type="entry name" value="VanY/YodJ_core_dom"/>
</dbReference>
<feature type="compositionally biased region" description="Acidic residues" evidence="1">
    <location>
        <begin position="160"/>
        <end position="173"/>
    </location>
</feature>
<feature type="compositionally biased region" description="Polar residues" evidence="1">
    <location>
        <begin position="81"/>
        <end position="96"/>
    </location>
</feature>
<dbReference type="PANTHER" id="PTHR34385:SF1">
    <property type="entry name" value="PEPTIDOGLYCAN L-ALANYL-D-GLUTAMATE ENDOPEPTIDASE CWLK"/>
    <property type="match status" value="1"/>
</dbReference>
<feature type="region of interest" description="Disordered" evidence="1">
    <location>
        <begin position="346"/>
        <end position="369"/>
    </location>
</feature>
<keyword evidence="2" id="KW-0732">Signal</keyword>
<dbReference type="InterPro" id="IPR052179">
    <property type="entry name" value="DD-CPase-like"/>
</dbReference>
<comment type="caution">
    <text evidence="4">The sequence shown here is derived from an EMBL/GenBank/DDBJ whole genome shotgun (WGS) entry which is preliminary data.</text>
</comment>
<feature type="domain" description="D-alanyl-D-alanine carboxypeptidase-like core" evidence="3">
    <location>
        <begin position="208"/>
        <end position="336"/>
    </location>
</feature>
<reference evidence="5" key="1">
    <citation type="journal article" date="2019" name="Int. J. Syst. Evol. Microbiol.">
        <title>The Global Catalogue of Microorganisms (GCM) 10K type strain sequencing project: providing services to taxonomists for standard genome sequencing and annotation.</title>
        <authorList>
            <consortium name="The Broad Institute Genomics Platform"/>
            <consortium name="The Broad Institute Genome Sequencing Center for Infectious Disease"/>
            <person name="Wu L."/>
            <person name="Ma J."/>
        </authorList>
    </citation>
    <scope>NUCLEOTIDE SEQUENCE [LARGE SCALE GENOMIC DNA]</scope>
    <source>
        <strain evidence="5">JCM 13595</strain>
    </source>
</reference>
<feature type="region of interest" description="Disordered" evidence="1">
    <location>
        <begin position="57"/>
        <end position="174"/>
    </location>
</feature>
<evidence type="ECO:0000256" key="2">
    <source>
        <dbReference type="SAM" id="SignalP"/>
    </source>
</evidence>
<dbReference type="PANTHER" id="PTHR34385">
    <property type="entry name" value="D-ALANYL-D-ALANINE CARBOXYPEPTIDASE"/>
    <property type="match status" value="1"/>
</dbReference>
<dbReference type="Proteomes" id="UP001501461">
    <property type="component" value="Unassembled WGS sequence"/>
</dbReference>
<dbReference type="SUPFAM" id="SSF55166">
    <property type="entry name" value="Hedgehog/DD-peptidase"/>
    <property type="match status" value="1"/>
</dbReference>
<name>A0ABP5FKM8_9MICC</name>
<protein>
    <recommendedName>
        <fullName evidence="3">D-alanyl-D-alanine carboxypeptidase-like core domain-containing protein</fullName>
    </recommendedName>
</protein>
<dbReference type="EMBL" id="BAAAMN010000009">
    <property type="protein sequence ID" value="GAA2028750.1"/>
    <property type="molecule type" value="Genomic_DNA"/>
</dbReference>
<feature type="signal peptide" evidence="2">
    <location>
        <begin position="1"/>
        <end position="25"/>
    </location>
</feature>
<dbReference type="PROSITE" id="PS51257">
    <property type="entry name" value="PROKAR_LIPOPROTEIN"/>
    <property type="match status" value="1"/>
</dbReference>
<dbReference type="Pfam" id="PF02557">
    <property type="entry name" value="VanY"/>
    <property type="match status" value="1"/>
</dbReference>
<accession>A0ABP5FKM8</accession>
<keyword evidence="5" id="KW-1185">Reference proteome</keyword>
<evidence type="ECO:0000313" key="4">
    <source>
        <dbReference type="EMBL" id="GAA2028750.1"/>
    </source>
</evidence>
<evidence type="ECO:0000313" key="5">
    <source>
        <dbReference type="Proteomes" id="UP001501461"/>
    </source>
</evidence>
<organism evidence="4 5">
    <name type="scientific">Yaniella flava</name>
    <dbReference type="NCBI Taxonomy" id="287930"/>
    <lineage>
        <taxon>Bacteria</taxon>
        <taxon>Bacillati</taxon>
        <taxon>Actinomycetota</taxon>
        <taxon>Actinomycetes</taxon>
        <taxon>Micrococcales</taxon>
        <taxon>Micrococcaceae</taxon>
        <taxon>Yaniella</taxon>
    </lineage>
</organism>